<dbReference type="InterPro" id="IPR011712">
    <property type="entry name" value="Sig_transdc_His_kin_sub3_dim/P"/>
</dbReference>
<evidence type="ECO:0000256" key="13">
    <source>
        <dbReference type="PIRNR" id="PIRNR037431"/>
    </source>
</evidence>
<evidence type="ECO:0000256" key="10">
    <source>
        <dbReference type="ARBA" id="ARBA00022989"/>
    </source>
</evidence>
<dbReference type="PIRSF" id="PIRSF037431">
    <property type="entry name" value="STHK_LiaS"/>
    <property type="match status" value="1"/>
</dbReference>
<proteinExistence type="predicted"/>
<dbReference type="GO" id="GO:0000155">
    <property type="term" value="F:phosphorelay sensor kinase activity"/>
    <property type="evidence" value="ECO:0007669"/>
    <property type="project" value="UniProtKB-UniRule"/>
</dbReference>
<evidence type="ECO:0000256" key="5">
    <source>
        <dbReference type="ARBA" id="ARBA00022679"/>
    </source>
</evidence>
<feature type="domain" description="Histidine kinase" evidence="15">
    <location>
        <begin position="149"/>
        <end position="342"/>
    </location>
</feature>
<dbReference type="PANTHER" id="PTHR24421">
    <property type="entry name" value="NITRATE/NITRITE SENSOR PROTEIN NARX-RELATED"/>
    <property type="match status" value="1"/>
</dbReference>
<dbReference type="Pfam" id="PF07730">
    <property type="entry name" value="HisKA_3"/>
    <property type="match status" value="1"/>
</dbReference>
<evidence type="ECO:0000313" key="17">
    <source>
        <dbReference type="Proteomes" id="UP000682713"/>
    </source>
</evidence>
<dbReference type="PROSITE" id="PS50109">
    <property type="entry name" value="HIS_KIN"/>
    <property type="match status" value="1"/>
</dbReference>
<sequence>MRIQITFSIYFATATLITSIFVGLALIFLVDADWFNSLLKESAFLLPNGIFILLICILFGAVTGWIVGFSVRQKSDEVAASLLEIEQGNYDLKYEKRKHNDDFLIIWHRIEGISQRLKEQAIIQQKLANEKVEWNNQLKEEVLTKERNRLARELHDSVSQQLFAATMLMSAINQNPDPTSDTAVKQRKLVEGIINEAQTEMRALLLHLRPVQLEGKSLKSGIEELLSELTSKLPLEVIWSIQDVKLDKGVEDHLFRIVQEAVSNTLRHAKASRLEVNLKQINQVVFLKVMDNGQGFDVENAKSGSYGLANIKERASEIGGSVKMISIIGKGSNIEVKVPIYLIKDEEND</sequence>
<evidence type="ECO:0000256" key="14">
    <source>
        <dbReference type="SAM" id="Phobius"/>
    </source>
</evidence>
<keyword evidence="4" id="KW-0597">Phosphoprotein</keyword>
<evidence type="ECO:0000256" key="11">
    <source>
        <dbReference type="ARBA" id="ARBA00023012"/>
    </source>
</evidence>
<evidence type="ECO:0000256" key="8">
    <source>
        <dbReference type="ARBA" id="ARBA00022777"/>
    </source>
</evidence>
<dbReference type="RefSeq" id="WP_213109521.1">
    <property type="nucleotide sequence ID" value="NZ_JAGYPJ010000001.1"/>
</dbReference>
<name>A0A942TIR6_9BACI</name>
<dbReference type="Gene3D" id="1.20.5.1930">
    <property type="match status" value="1"/>
</dbReference>
<comment type="caution">
    <text evidence="16">The sequence shown here is derived from an EMBL/GenBank/DDBJ whole genome shotgun (WGS) entry which is preliminary data.</text>
</comment>
<comment type="subcellular location">
    <subcellularLocation>
        <location evidence="2 13">Cell membrane</location>
        <topology evidence="2 13">Multi-pass membrane protein</topology>
    </subcellularLocation>
</comment>
<reference evidence="16 17" key="1">
    <citation type="submission" date="2021-05" db="EMBL/GenBank/DDBJ databases">
        <title>Novel Bacillus species.</title>
        <authorList>
            <person name="Liu G."/>
        </authorList>
    </citation>
    <scope>NUCLEOTIDE SEQUENCE [LARGE SCALE GENOMIC DNA]</scope>
    <source>
        <strain evidence="16 17">FJAT-49732</strain>
    </source>
</reference>
<dbReference type="GO" id="GO:0005524">
    <property type="term" value="F:ATP binding"/>
    <property type="evidence" value="ECO:0007669"/>
    <property type="project" value="UniProtKB-UniRule"/>
</dbReference>
<accession>A0A942TIR6</accession>
<feature type="transmembrane region" description="Helical" evidence="14">
    <location>
        <begin position="50"/>
        <end position="71"/>
    </location>
</feature>
<keyword evidence="7 13" id="KW-0547">Nucleotide-binding</keyword>
<keyword evidence="10 14" id="KW-1133">Transmembrane helix</keyword>
<evidence type="ECO:0000313" key="16">
    <source>
        <dbReference type="EMBL" id="MBS4198795.1"/>
    </source>
</evidence>
<dbReference type="EMBL" id="JAGYPJ010000001">
    <property type="protein sequence ID" value="MBS4198795.1"/>
    <property type="molecule type" value="Genomic_DNA"/>
</dbReference>
<organism evidence="16 17">
    <name type="scientific">Lederbergia citrisecunda</name>
    <dbReference type="NCBI Taxonomy" id="2833583"/>
    <lineage>
        <taxon>Bacteria</taxon>
        <taxon>Bacillati</taxon>
        <taxon>Bacillota</taxon>
        <taxon>Bacilli</taxon>
        <taxon>Bacillales</taxon>
        <taxon>Bacillaceae</taxon>
        <taxon>Lederbergia</taxon>
    </lineage>
</organism>
<keyword evidence="5 13" id="KW-0808">Transferase</keyword>
<dbReference type="AlphaFoldDB" id="A0A942TIR6"/>
<dbReference type="Gene3D" id="3.30.565.10">
    <property type="entry name" value="Histidine kinase-like ATPase, C-terminal domain"/>
    <property type="match status" value="1"/>
</dbReference>
<dbReference type="Proteomes" id="UP000682713">
    <property type="component" value="Unassembled WGS sequence"/>
</dbReference>
<comment type="catalytic activity">
    <reaction evidence="1 13">
        <text>ATP + protein L-histidine = ADP + protein N-phospho-L-histidine.</text>
        <dbReference type="EC" id="2.7.13.3"/>
    </reaction>
</comment>
<evidence type="ECO:0000256" key="9">
    <source>
        <dbReference type="ARBA" id="ARBA00022840"/>
    </source>
</evidence>
<evidence type="ECO:0000259" key="15">
    <source>
        <dbReference type="PROSITE" id="PS50109"/>
    </source>
</evidence>
<keyword evidence="12 13" id="KW-0472">Membrane</keyword>
<protein>
    <recommendedName>
        <fullName evidence="13">Sensor histidine kinase</fullName>
        <ecNumber evidence="13">2.7.13.3</ecNumber>
    </recommendedName>
</protein>
<dbReference type="CDD" id="cd16917">
    <property type="entry name" value="HATPase_UhpB-NarQ-NarX-like"/>
    <property type="match status" value="1"/>
</dbReference>
<dbReference type="InterPro" id="IPR050482">
    <property type="entry name" value="Sensor_HK_TwoCompSys"/>
</dbReference>
<dbReference type="InterPro" id="IPR036890">
    <property type="entry name" value="HATPase_C_sf"/>
</dbReference>
<keyword evidence="9 13" id="KW-0067">ATP-binding</keyword>
<keyword evidence="8 13" id="KW-0418">Kinase</keyword>
<evidence type="ECO:0000256" key="4">
    <source>
        <dbReference type="ARBA" id="ARBA00022553"/>
    </source>
</evidence>
<dbReference type="InterPro" id="IPR005467">
    <property type="entry name" value="His_kinase_dom"/>
</dbReference>
<dbReference type="Pfam" id="PF02518">
    <property type="entry name" value="HATPase_c"/>
    <property type="match status" value="1"/>
</dbReference>
<dbReference type="GO" id="GO:0046983">
    <property type="term" value="F:protein dimerization activity"/>
    <property type="evidence" value="ECO:0007669"/>
    <property type="project" value="InterPro"/>
</dbReference>
<gene>
    <name evidence="16" type="ORF">KHA93_03905</name>
</gene>
<feature type="transmembrane region" description="Helical" evidence="14">
    <location>
        <begin position="7"/>
        <end position="30"/>
    </location>
</feature>
<evidence type="ECO:0000256" key="3">
    <source>
        <dbReference type="ARBA" id="ARBA00022475"/>
    </source>
</evidence>
<keyword evidence="3 13" id="KW-1003">Cell membrane</keyword>
<evidence type="ECO:0000256" key="12">
    <source>
        <dbReference type="ARBA" id="ARBA00023136"/>
    </source>
</evidence>
<keyword evidence="6 14" id="KW-0812">Transmembrane</keyword>
<dbReference type="InterPro" id="IPR017202">
    <property type="entry name" value="LiaS/VraS"/>
</dbReference>
<evidence type="ECO:0000256" key="1">
    <source>
        <dbReference type="ARBA" id="ARBA00000085"/>
    </source>
</evidence>
<evidence type="ECO:0000256" key="2">
    <source>
        <dbReference type="ARBA" id="ARBA00004651"/>
    </source>
</evidence>
<evidence type="ECO:0000256" key="7">
    <source>
        <dbReference type="ARBA" id="ARBA00022741"/>
    </source>
</evidence>
<keyword evidence="17" id="KW-1185">Reference proteome</keyword>
<dbReference type="InterPro" id="IPR003594">
    <property type="entry name" value="HATPase_dom"/>
</dbReference>
<dbReference type="GO" id="GO:0005886">
    <property type="term" value="C:plasma membrane"/>
    <property type="evidence" value="ECO:0007669"/>
    <property type="project" value="UniProtKB-SubCell"/>
</dbReference>
<keyword evidence="11 13" id="KW-0902">Two-component regulatory system</keyword>
<evidence type="ECO:0000256" key="6">
    <source>
        <dbReference type="ARBA" id="ARBA00022692"/>
    </source>
</evidence>
<dbReference type="SUPFAM" id="SSF55874">
    <property type="entry name" value="ATPase domain of HSP90 chaperone/DNA topoisomerase II/histidine kinase"/>
    <property type="match status" value="1"/>
</dbReference>
<dbReference type="PANTHER" id="PTHR24421:SF37">
    <property type="entry name" value="SENSOR HISTIDINE KINASE NARS"/>
    <property type="match status" value="1"/>
</dbReference>
<dbReference type="SMART" id="SM00387">
    <property type="entry name" value="HATPase_c"/>
    <property type="match status" value="1"/>
</dbReference>
<dbReference type="EC" id="2.7.13.3" evidence="13"/>